<proteinExistence type="inferred from homology"/>
<dbReference type="PRINTS" id="PR00080">
    <property type="entry name" value="SDRFAMILY"/>
</dbReference>
<gene>
    <name evidence="4" type="ORF">M3A82_003660</name>
</gene>
<evidence type="ECO:0000256" key="3">
    <source>
        <dbReference type="RuleBase" id="RU000363"/>
    </source>
</evidence>
<name>A0AAP3AJE2_MICLU</name>
<dbReference type="InterPro" id="IPR002347">
    <property type="entry name" value="SDR_fam"/>
</dbReference>
<comment type="caution">
    <text evidence="4">The sequence shown here is derived from an EMBL/GenBank/DDBJ whole genome shotgun (WGS) entry which is preliminary data.</text>
</comment>
<comment type="similarity">
    <text evidence="1 3">Belongs to the short-chain dehydrogenases/reductases (SDR) family.</text>
</comment>
<dbReference type="PRINTS" id="PR00081">
    <property type="entry name" value="GDHRDH"/>
</dbReference>
<organism evidence="4 5">
    <name type="scientific">Micrococcus luteus</name>
    <name type="common">Micrococcus lysodeikticus</name>
    <dbReference type="NCBI Taxonomy" id="1270"/>
    <lineage>
        <taxon>Bacteria</taxon>
        <taxon>Bacillati</taxon>
        <taxon>Actinomycetota</taxon>
        <taxon>Actinomycetes</taxon>
        <taxon>Micrococcales</taxon>
        <taxon>Micrococcaceae</taxon>
        <taxon>Micrococcus</taxon>
    </lineage>
</organism>
<reference evidence="4" key="1">
    <citation type="submission" date="2023-06" db="EMBL/GenBank/DDBJ databases">
        <title>lsaBGC provides a comprehensive framework for evolutionary analysis of biosynthetic gene clusters within focal taxa.</title>
        <authorList>
            <person name="Salamzade R."/>
            <person name="Sandstrom S."/>
            <person name="Kalan L.R."/>
        </authorList>
    </citation>
    <scope>NUCLEOTIDE SEQUENCE</scope>
    <source>
        <strain evidence="4">P3-SID899</strain>
    </source>
</reference>
<dbReference type="Proteomes" id="UP001205867">
    <property type="component" value="Unassembled WGS sequence"/>
</dbReference>
<evidence type="ECO:0000313" key="4">
    <source>
        <dbReference type="EMBL" id="MCV7628442.1"/>
    </source>
</evidence>
<dbReference type="AlphaFoldDB" id="A0AAP3AJE2"/>
<evidence type="ECO:0000313" key="5">
    <source>
        <dbReference type="Proteomes" id="UP001205867"/>
    </source>
</evidence>
<dbReference type="PANTHER" id="PTHR43658:SF8">
    <property type="entry name" value="17-BETA-HYDROXYSTEROID DEHYDROGENASE 14-RELATED"/>
    <property type="match status" value="1"/>
</dbReference>
<dbReference type="EMBL" id="JALXKZ020000004">
    <property type="protein sequence ID" value="MCV7628442.1"/>
    <property type="molecule type" value="Genomic_DNA"/>
</dbReference>
<keyword evidence="2" id="KW-0560">Oxidoreductase</keyword>
<dbReference type="InterPro" id="IPR020904">
    <property type="entry name" value="Sc_DH/Rdtase_CS"/>
</dbReference>
<accession>A0AAP3AJE2</accession>
<sequence>MDLSNQSAIVTGGASGLGHATARRLADAGAAVVVVDLPDREGETVRADAVAALGPHARFVTGDVTAEDTAREAVAAALEAGPLRVLVNCAGVATPGKLVGRDGPLSAEVLSRVLAINTVGTVSMMAQAAAAMRTQEPLGEDRGVIVNTASVAAYDGQIGQIAYSASKGAVVALTLPAARELASSQIRVVTIAPGLMETPMMAGLPEAAREALSTKTPHPARLGRPEDYALLVEQIVSNPFLNGEVIRLDGAVRLEPR</sequence>
<dbReference type="PROSITE" id="PS00061">
    <property type="entry name" value="ADH_SHORT"/>
    <property type="match status" value="1"/>
</dbReference>
<dbReference type="Pfam" id="PF00106">
    <property type="entry name" value="adh_short"/>
    <property type="match status" value="1"/>
</dbReference>
<protein>
    <submittedName>
        <fullName evidence="4">SDR family NAD(P)-dependent oxidoreductase</fullName>
    </submittedName>
</protein>
<dbReference type="SUPFAM" id="SSF51735">
    <property type="entry name" value="NAD(P)-binding Rossmann-fold domains"/>
    <property type="match status" value="1"/>
</dbReference>
<evidence type="ECO:0000256" key="2">
    <source>
        <dbReference type="ARBA" id="ARBA00023002"/>
    </source>
</evidence>
<dbReference type="RefSeq" id="WP_002856684.1">
    <property type="nucleotide sequence ID" value="NZ_CP058971.1"/>
</dbReference>
<dbReference type="GO" id="GO:0016491">
    <property type="term" value="F:oxidoreductase activity"/>
    <property type="evidence" value="ECO:0007669"/>
    <property type="project" value="UniProtKB-KW"/>
</dbReference>
<dbReference type="Gene3D" id="3.40.50.720">
    <property type="entry name" value="NAD(P)-binding Rossmann-like Domain"/>
    <property type="match status" value="1"/>
</dbReference>
<dbReference type="PANTHER" id="PTHR43658">
    <property type="entry name" value="SHORT-CHAIN DEHYDROGENASE/REDUCTASE"/>
    <property type="match status" value="1"/>
</dbReference>
<evidence type="ECO:0000256" key="1">
    <source>
        <dbReference type="ARBA" id="ARBA00006484"/>
    </source>
</evidence>
<dbReference type="InterPro" id="IPR036291">
    <property type="entry name" value="NAD(P)-bd_dom_sf"/>
</dbReference>